<gene>
    <name evidence="1" type="ORF">ERS007741_04819</name>
</gene>
<dbReference type="EMBL" id="CHKL01001350">
    <property type="protein sequence ID" value="COX93451.1"/>
    <property type="molecule type" value="Genomic_DNA"/>
</dbReference>
<dbReference type="RefSeq" id="WP_003909673.1">
    <property type="nucleotide sequence ID" value="NZ_CHBA01000172.1"/>
</dbReference>
<name>A0A0T9P3H0_MYCTX</name>
<evidence type="ECO:0000313" key="1">
    <source>
        <dbReference type="EMBL" id="COX93451.1"/>
    </source>
</evidence>
<dbReference type="Proteomes" id="UP000048600">
    <property type="component" value="Unassembled WGS sequence"/>
</dbReference>
<organism evidence="1 2">
    <name type="scientific">Mycobacterium tuberculosis</name>
    <dbReference type="NCBI Taxonomy" id="1773"/>
    <lineage>
        <taxon>Bacteria</taxon>
        <taxon>Bacillati</taxon>
        <taxon>Actinomycetota</taxon>
        <taxon>Actinomycetes</taxon>
        <taxon>Mycobacteriales</taxon>
        <taxon>Mycobacteriaceae</taxon>
        <taxon>Mycobacterium</taxon>
        <taxon>Mycobacterium tuberculosis complex</taxon>
    </lineage>
</organism>
<reference evidence="1 2" key="1">
    <citation type="submission" date="2015-03" db="EMBL/GenBank/DDBJ databases">
        <authorList>
            <consortium name="Pathogen Informatics"/>
        </authorList>
    </citation>
    <scope>NUCLEOTIDE SEQUENCE [LARGE SCALE GENOMIC DNA]</scope>
    <source>
        <strain evidence="1 2">P00601463</strain>
    </source>
</reference>
<proteinExistence type="predicted"/>
<accession>A0A0T9P3H0</accession>
<sequence>MGRLVLPGRTTVPAVTVWQGRTGAMAVPVGWAATVVGEGGFSVTAAPVALAVSAGPVVPVRPAVPAVPGLPE</sequence>
<dbReference type="AlphaFoldDB" id="A0A0T9P3H0"/>
<evidence type="ECO:0000313" key="2">
    <source>
        <dbReference type="Proteomes" id="UP000048600"/>
    </source>
</evidence>
<protein>
    <submittedName>
        <fullName evidence="1">Uncharacterized protein</fullName>
    </submittedName>
</protein>